<protein>
    <submittedName>
        <fullName evidence="7">PLP-dependent aminotransferase family protein</fullName>
    </submittedName>
</protein>
<keyword evidence="4" id="KW-0238">DNA-binding</keyword>
<gene>
    <name evidence="7" type="ORF">CQ394_16510</name>
</gene>
<dbReference type="SMART" id="SM00345">
    <property type="entry name" value="HTH_GNTR"/>
    <property type="match status" value="1"/>
</dbReference>
<dbReference type="InterPro" id="IPR015421">
    <property type="entry name" value="PyrdxlP-dep_Trfase_major"/>
</dbReference>
<evidence type="ECO:0000259" key="6">
    <source>
        <dbReference type="PROSITE" id="PS50949"/>
    </source>
</evidence>
<evidence type="ECO:0000256" key="5">
    <source>
        <dbReference type="ARBA" id="ARBA00023163"/>
    </source>
</evidence>
<dbReference type="CDD" id="cd00609">
    <property type="entry name" value="AAT_like"/>
    <property type="match status" value="1"/>
</dbReference>
<evidence type="ECO:0000313" key="7">
    <source>
        <dbReference type="EMBL" id="PEG29541.1"/>
    </source>
</evidence>
<dbReference type="SUPFAM" id="SSF53383">
    <property type="entry name" value="PLP-dependent transferases"/>
    <property type="match status" value="1"/>
</dbReference>
<organism evidence="7 8">
    <name type="scientific">Clostridium neonatale</name>
    <dbReference type="NCBI Taxonomy" id="137838"/>
    <lineage>
        <taxon>Bacteria</taxon>
        <taxon>Bacillati</taxon>
        <taxon>Bacillota</taxon>
        <taxon>Clostridia</taxon>
        <taxon>Eubacteriales</taxon>
        <taxon>Clostridiaceae</taxon>
        <taxon>Clostridium</taxon>
    </lineage>
</organism>
<dbReference type="Pfam" id="PF00155">
    <property type="entry name" value="Aminotran_1_2"/>
    <property type="match status" value="1"/>
</dbReference>
<evidence type="ECO:0000256" key="1">
    <source>
        <dbReference type="ARBA" id="ARBA00005384"/>
    </source>
</evidence>
<dbReference type="OrthoDB" id="163333at2"/>
<proteinExistence type="inferred from homology"/>
<dbReference type="Gene3D" id="1.10.10.10">
    <property type="entry name" value="Winged helix-like DNA-binding domain superfamily/Winged helix DNA-binding domain"/>
    <property type="match status" value="1"/>
</dbReference>
<dbReference type="GO" id="GO:0008483">
    <property type="term" value="F:transaminase activity"/>
    <property type="evidence" value="ECO:0007669"/>
    <property type="project" value="UniProtKB-KW"/>
</dbReference>
<dbReference type="GeneID" id="68875678"/>
<keyword evidence="2" id="KW-0663">Pyridoxal phosphate</keyword>
<sequence length="448" mass="51764">MKIYEQIAEDIKKYIVSNKIFQGYKLPSITKLCEKYNCSKGTVIKAYDTLCKEHIVYSSPQRGFFVADNLMRFCEESSGIYDLSTGNPLVSNIPVVDIQHCLNSAVELYSNISLAGGSRGVPSVLEILPDLLVKSDIYCKNKNIYISQGVLQVLTLLSKMPFPNGNDTILIEEPSYIYYINFLKADNIKVKTIKRDENGIDLKELEEIFKNEKIKFFYTIPRNHNPLGTYYSLKTRKTIAKLAEKYDVYIVEDDYFSDLCNLSHYSPIYYYSELKNCIYLKSYSKTIPYIRIGVAVIPDSLIDTYEKWIDYSYYYSYYMPSLVSQATFESYIKSNIYEKHTTILAGNIKDLLRTFRKITSKWDEDIVKVIGGVSGYYSTLVLNENINCDKLIENLKKRNVFVSSNVEAYYNINKFDNSIRVSSARLNIDQLKIALNIIYEEILRLAII</sequence>
<dbReference type="InterPro" id="IPR000524">
    <property type="entry name" value="Tscrpt_reg_HTH_GntR"/>
</dbReference>
<dbReference type="RefSeq" id="WP_058293443.1">
    <property type="nucleotide sequence ID" value="NZ_CAKJVD010000034.1"/>
</dbReference>
<dbReference type="Proteomes" id="UP000220840">
    <property type="component" value="Unassembled WGS sequence"/>
</dbReference>
<dbReference type="GO" id="GO:0003677">
    <property type="term" value="F:DNA binding"/>
    <property type="evidence" value="ECO:0007669"/>
    <property type="project" value="UniProtKB-KW"/>
</dbReference>
<evidence type="ECO:0000256" key="4">
    <source>
        <dbReference type="ARBA" id="ARBA00023125"/>
    </source>
</evidence>
<keyword evidence="5" id="KW-0804">Transcription</keyword>
<reference evidence="7 8" key="1">
    <citation type="submission" date="2017-10" db="EMBL/GenBank/DDBJ databases">
        <title>Effective Description of Clostridium neonatale sp. nov. linked to necrotizing enterocolitis in neonates and a clarification of species assignable to the genus Clostridium (Prazmowski 1880) emend. Lawson and Rainey 2016.</title>
        <authorList>
            <person name="Bernard K."/>
            <person name="Burdz T."/>
            <person name="Wiebe D."/>
            <person name="Balcewich B."/>
            <person name="Alfa M."/>
            <person name="Bernier A.-M."/>
        </authorList>
    </citation>
    <scope>NUCLEOTIDE SEQUENCE [LARGE SCALE GENOMIC DNA]</scope>
    <source>
        <strain evidence="7 8">LCDC99A005</strain>
    </source>
</reference>
<evidence type="ECO:0000256" key="3">
    <source>
        <dbReference type="ARBA" id="ARBA00023015"/>
    </source>
</evidence>
<dbReference type="InterPro" id="IPR036388">
    <property type="entry name" value="WH-like_DNA-bd_sf"/>
</dbReference>
<dbReference type="InterPro" id="IPR036390">
    <property type="entry name" value="WH_DNA-bd_sf"/>
</dbReference>
<comment type="caution">
    <text evidence="7">The sequence shown here is derived from an EMBL/GenBank/DDBJ whole genome shotgun (WGS) entry which is preliminary data.</text>
</comment>
<dbReference type="InterPro" id="IPR015422">
    <property type="entry name" value="PyrdxlP-dep_Trfase_small"/>
</dbReference>
<dbReference type="PROSITE" id="PS50949">
    <property type="entry name" value="HTH_GNTR"/>
    <property type="match status" value="1"/>
</dbReference>
<dbReference type="CDD" id="cd07377">
    <property type="entry name" value="WHTH_GntR"/>
    <property type="match status" value="1"/>
</dbReference>
<keyword evidence="7" id="KW-0032">Aminotransferase</keyword>
<dbReference type="GO" id="GO:0030170">
    <property type="term" value="F:pyridoxal phosphate binding"/>
    <property type="evidence" value="ECO:0007669"/>
    <property type="project" value="InterPro"/>
</dbReference>
<dbReference type="EMBL" id="PDCJ01000003">
    <property type="protein sequence ID" value="PEG29541.1"/>
    <property type="molecule type" value="Genomic_DNA"/>
</dbReference>
<dbReference type="InterPro" id="IPR015424">
    <property type="entry name" value="PyrdxlP-dep_Trfase"/>
</dbReference>
<dbReference type="GO" id="GO:0003700">
    <property type="term" value="F:DNA-binding transcription factor activity"/>
    <property type="evidence" value="ECO:0007669"/>
    <property type="project" value="InterPro"/>
</dbReference>
<accession>A0A2A7MDX0</accession>
<keyword evidence="7" id="KW-0808">Transferase</keyword>
<name>A0A2A7MDX0_9CLOT</name>
<dbReference type="InterPro" id="IPR004839">
    <property type="entry name" value="Aminotransferase_I/II_large"/>
</dbReference>
<dbReference type="STRING" id="137838.GCA_001458595_00480"/>
<keyword evidence="3" id="KW-0805">Transcription regulation</keyword>
<dbReference type="Gene3D" id="3.90.1150.10">
    <property type="entry name" value="Aspartate Aminotransferase, domain 1"/>
    <property type="match status" value="1"/>
</dbReference>
<dbReference type="PANTHER" id="PTHR46577">
    <property type="entry name" value="HTH-TYPE TRANSCRIPTIONAL REGULATORY PROTEIN GABR"/>
    <property type="match status" value="1"/>
</dbReference>
<evidence type="ECO:0000313" key="8">
    <source>
        <dbReference type="Proteomes" id="UP000220840"/>
    </source>
</evidence>
<dbReference type="SUPFAM" id="SSF46785">
    <property type="entry name" value="Winged helix' DNA-binding domain"/>
    <property type="match status" value="1"/>
</dbReference>
<evidence type="ECO:0000256" key="2">
    <source>
        <dbReference type="ARBA" id="ARBA00022898"/>
    </source>
</evidence>
<dbReference type="InterPro" id="IPR051446">
    <property type="entry name" value="HTH_trans_reg/aminotransferase"/>
</dbReference>
<feature type="domain" description="HTH gntR-type" evidence="6">
    <location>
        <begin position="1"/>
        <end position="69"/>
    </location>
</feature>
<dbReference type="Gene3D" id="3.40.640.10">
    <property type="entry name" value="Type I PLP-dependent aspartate aminotransferase-like (Major domain)"/>
    <property type="match status" value="1"/>
</dbReference>
<keyword evidence="8" id="KW-1185">Reference proteome</keyword>
<dbReference type="Pfam" id="PF00392">
    <property type="entry name" value="GntR"/>
    <property type="match status" value="1"/>
</dbReference>
<dbReference type="PANTHER" id="PTHR46577:SF1">
    <property type="entry name" value="HTH-TYPE TRANSCRIPTIONAL REGULATORY PROTEIN GABR"/>
    <property type="match status" value="1"/>
</dbReference>
<dbReference type="AlphaFoldDB" id="A0A2A7MDX0"/>
<comment type="similarity">
    <text evidence="1">In the C-terminal section; belongs to the class-I pyridoxal-phosphate-dependent aminotransferase family.</text>
</comment>